<protein>
    <recommendedName>
        <fullName evidence="4">DUF559 domain-containing protein</fullName>
    </recommendedName>
</protein>
<gene>
    <name evidence="2" type="ORF">GCM10023320_24660</name>
</gene>
<evidence type="ECO:0000313" key="2">
    <source>
        <dbReference type="EMBL" id="GAA5119234.1"/>
    </source>
</evidence>
<proteinExistence type="predicted"/>
<evidence type="ECO:0000313" key="3">
    <source>
        <dbReference type="Proteomes" id="UP001500804"/>
    </source>
</evidence>
<organism evidence="2 3">
    <name type="scientific">Pseudonocardia adelaidensis</name>
    <dbReference type="NCBI Taxonomy" id="648754"/>
    <lineage>
        <taxon>Bacteria</taxon>
        <taxon>Bacillati</taxon>
        <taxon>Actinomycetota</taxon>
        <taxon>Actinomycetes</taxon>
        <taxon>Pseudonocardiales</taxon>
        <taxon>Pseudonocardiaceae</taxon>
        <taxon>Pseudonocardia</taxon>
    </lineage>
</organism>
<evidence type="ECO:0008006" key="4">
    <source>
        <dbReference type="Google" id="ProtNLM"/>
    </source>
</evidence>
<name>A0ABP9NIC6_9PSEU</name>
<keyword evidence="3" id="KW-1185">Reference proteome</keyword>
<dbReference type="RefSeq" id="WP_345605097.1">
    <property type="nucleotide sequence ID" value="NZ_BAABJO010000008.1"/>
</dbReference>
<dbReference type="EMBL" id="BAABJO010000008">
    <property type="protein sequence ID" value="GAA5119234.1"/>
    <property type="molecule type" value="Genomic_DNA"/>
</dbReference>
<reference evidence="3" key="1">
    <citation type="journal article" date="2019" name="Int. J. Syst. Evol. Microbiol.">
        <title>The Global Catalogue of Microorganisms (GCM) 10K type strain sequencing project: providing services to taxonomists for standard genome sequencing and annotation.</title>
        <authorList>
            <consortium name="The Broad Institute Genomics Platform"/>
            <consortium name="The Broad Institute Genome Sequencing Center for Infectious Disease"/>
            <person name="Wu L."/>
            <person name="Ma J."/>
        </authorList>
    </citation>
    <scope>NUCLEOTIDE SEQUENCE [LARGE SCALE GENOMIC DNA]</scope>
    <source>
        <strain evidence="3">JCM 18302</strain>
    </source>
</reference>
<sequence length="119" mass="13171">MPVPVLQWKVQGNGRVYEIDFGWPELHTVGEFDGLIKYGRLVEPGQDPADVVVAEKLREDEIRDLGLRVVRWTWSEIDDFDPVTERLKRAFAASPAGAARDDDSSHTNVGAGAPTAARV</sequence>
<comment type="caution">
    <text evidence="2">The sequence shown here is derived from an EMBL/GenBank/DDBJ whole genome shotgun (WGS) entry which is preliminary data.</text>
</comment>
<feature type="region of interest" description="Disordered" evidence="1">
    <location>
        <begin position="92"/>
        <end position="119"/>
    </location>
</feature>
<accession>A0ABP9NIC6</accession>
<evidence type="ECO:0000256" key="1">
    <source>
        <dbReference type="SAM" id="MobiDB-lite"/>
    </source>
</evidence>
<dbReference type="Proteomes" id="UP001500804">
    <property type="component" value="Unassembled WGS sequence"/>
</dbReference>